<dbReference type="EMBL" id="LAVV01009210">
    <property type="protein sequence ID" value="KNZ51006.1"/>
    <property type="molecule type" value="Genomic_DNA"/>
</dbReference>
<evidence type="ECO:0000313" key="1">
    <source>
        <dbReference type="EMBL" id="KNZ51006.1"/>
    </source>
</evidence>
<evidence type="ECO:0000313" key="2">
    <source>
        <dbReference type="Proteomes" id="UP000037035"/>
    </source>
</evidence>
<keyword evidence="2" id="KW-1185">Reference proteome</keyword>
<organism evidence="1 2">
    <name type="scientific">Puccinia sorghi</name>
    <dbReference type="NCBI Taxonomy" id="27349"/>
    <lineage>
        <taxon>Eukaryota</taxon>
        <taxon>Fungi</taxon>
        <taxon>Dikarya</taxon>
        <taxon>Basidiomycota</taxon>
        <taxon>Pucciniomycotina</taxon>
        <taxon>Pucciniomycetes</taxon>
        <taxon>Pucciniales</taxon>
        <taxon>Pucciniaceae</taxon>
        <taxon>Puccinia</taxon>
    </lineage>
</organism>
<reference evidence="1 2" key="1">
    <citation type="submission" date="2015-08" db="EMBL/GenBank/DDBJ databases">
        <title>Next Generation Sequencing and Analysis of the Genome of Puccinia sorghi L Schw, the Causal Agent of Maize Common Rust.</title>
        <authorList>
            <person name="Rochi L."/>
            <person name="Burguener G."/>
            <person name="Darino M."/>
            <person name="Turjanski A."/>
            <person name="Kreff E."/>
            <person name="Dieguez M.J."/>
            <person name="Sacco F."/>
        </authorList>
    </citation>
    <scope>NUCLEOTIDE SEQUENCE [LARGE SCALE GENOMIC DNA]</scope>
    <source>
        <strain evidence="1 2">RO10H11247</strain>
    </source>
</reference>
<sequence length="71" mass="7953">MVLLKFMVLGISKKIISFCGVSLSRFSKQPSKPDGRTHQAELFFENRDASSSTAIEKHIPLSLLSPNQDKF</sequence>
<comment type="caution">
    <text evidence="1">The sequence shown here is derived from an EMBL/GenBank/DDBJ whole genome shotgun (WGS) entry which is preliminary data.</text>
</comment>
<name>A0A0L6UR45_9BASI</name>
<proteinExistence type="predicted"/>
<dbReference type="VEuPathDB" id="FungiDB:VP01_4137g1"/>
<dbReference type="Proteomes" id="UP000037035">
    <property type="component" value="Unassembled WGS sequence"/>
</dbReference>
<gene>
    <name evidence="1" type="ORF">VP01_4137g1</name>
</gene>
<protein>
    <submittedName>
        <fullName evidence="1">Uncharacterized protein</fullName>
    </submittedName>
</protein>
<dbReference type="AlphaFoldDB" id="A0A0L6UR45"/>
<accession>A0A0L6UR45</accession>